<dbReference type="InterPro" id="IPR027266">
    <property type="entry name" value="TrmE/GcvT-like"/>
</dbReference>
<dbReference type="InterPro" id="IPR025867">
    <property type="entry name" value="MnmE_helical"/>
</dbReference>
<keyword evidence="10" id="KW-1185">Reference proteome</keyword>
<evidence type="ECO:0000259" key="8">
    <source>
        <dbReference type="Pfam" id="PF10396"/>
    </source>
</evidence>
<dbReference type="Gene3D" id="3.40.50.300">
    <property type="entry name" value="P-loop containing nucleotide triphosphate hydrolases"/>
    <property type="match status" value="1"/>
</dbReference>
<dbReference type="FunFam" id="3.30.1360.120:FF:000007">
    <property type="entry name" value="tRNA modification GTPase GTPBP3, mitochondrial"/>
    <property type="match status" value="1"/>
</dbReference>
<dbReference type="InterPro" id="IPR005225">
    <property type="entry name" value="Small_GTP-bd"/>
</dbReference>
<evidence type="ECO:0000259" key="7">
    <source>
        <dbReference type="Pfam" id="PF01926"/>
    </source>
</evidence>
<keyword evidence="5 6" id="KW-0342">GTP-binding</keyword>
<evidence type="ECO:0000256" key="5">
    <source>
        <dbReference type="ARBA" id="ARBA00023134"/>
    </source>
</evidence>
<dbReference type="NCBIfam" id="TIGR00231">
    <property type="entry name" value="small_GTP"/>
    <property type="match status" value="1"/>
</dbReference>
<dbReference type="GO" id="GO:0003924">
    <property type="term" value="F:GTPase activity"/>
    <property type="evidence" value="ECO:0007669"/>
    <property type="project" value="InterPro"/>
</dbReference>
<dbReference type="InterPro" id="IPR004520">
    <property type="entry name" value="GTPase_MnmE"/>
</dbReference>
<dbReference type="PANTHER" id="PTHR42714">
    <property type="entry name" value="TRNA MODIFICATION GTPASE GTPBP3"/>
    <property type="match status" value="1"/>
</dbReference>
<proteinExistence type="inferred from homology"/>
<evidence type="ECO:0000256" key="6">
    <source>
        <dbReference type="RuleBase" id="RU003313"/>
    </source>
</evidence>
<dbReference type="NCBIfam" id="TIGR00450">
    <property type="entry name" value="mnmE_trmE_thdF"/>
    <property type="match status" value="1"/>
</dbReference>
<evidence type="ECO:0000313" key="11">
    <source>
        <dbReference type="WBParaSite" id="Gr19_v10_g5180.t2"/>
    </source>
</evidence>
<dbReference type="AlphaFoldDB" id="A0A914HYE8"/>
<dbReference type="Pfam" id="PF10396">
    <property type="entry name" value="TrmE_N"/>
    <property type="match status" value="1"/>
</dbReference>
<comment type="similarity">
    <text evidence="2 6">Belongs to the TRAFAC class TrmE-Era-EngA-EngB-Septin-like GTPase superfamily. TrmE GTPase family.</text>
</comment>
<evidence type="ECO:0000256" key="1">
    <source>
        <dbReference type="ARBA" id="ARBA00004173"/>
    </source>
</evidence>
<evidence type="ECO:0000256" key="3">
    <source>
        <dbReference type="ARBA" id="ARBA00022694"/>
    </source>
</evidence>
<dbReference type="SUPFAM" id="SSF52540">
    <property type="entry name" value="P-loop containing nucleoside triphosphate hydrolases"/>
    <property type="match status" value="1"/>
</dbReference>
<accession>A0A914HYE8</accession>
<evidence type="ECO:0000259" key="9">
    <source>
        <dbReference type="Pfam" id="PF12631"/>
    </source>
</evidence>
<dbReference type="GO" id="GO:0002098">
    <property type="term" value="P:tRNA wobble uridine modification"/>
    <property type="evidence" value="ECO:0007669"/>
    <property type="project" value="TreeGrafter"/>
</dbReference>
<dbReference type="InterPro" id="IPR027368">
    <property type="entry name" value="MnmE_dom2"/>
</dbReference>
<evidence type="ECO:0000256" key="4">
    <source>
        <dbReference type="ARBA" id="ARBA00022741"/>
    </source>
</evidence>
<dbReference type="Gene3D" id="3.30.1360.120">
    <property type="entry name" value="Probable tRNA modification gtpase trme, domain 1"/>
    <property type="match status" value="1"/>
</dbReference>
<dbReference type="Pfam" id="PF12631">
    <property type="entry name" value="MnmE_helical"/>
    <property type="match status" value="1"/>
</dbReference>
<dbReference type="CDD" id="cd14858">
    <property type="entry name" value="TrmE_N"/>
    <property type="match status" value="1"/>
</dbReference>
<dbReference type="Proteomes" id="UP000887572">
    <property type="component" value="Unplaced"/>
</dbReference>
<comment type="subcellular location">
    <subcellularLocation>
        <location evidence="1">Mitochondrion</location>
    </subcellularLocation>
</comment>
<keyword evidence="3 6" id="KW-0819">tRNA processing</keyword>
<feature type="domain" description="MnmE helical" evidence="9">
    <location>
        <begin position="130"/>
        <end position="458"/>
    </location>
</feature>
<dbReference type="InterPro" id="IPR006073">
    <property type="entry name" value="GTP-bd"/>
</dbReference>
<dbReference type="InterPro" id="IPR027417">
    <property type="entry name" value="P-loop_NTPase"/>
</dbReference>
<name>A0A914HYE8_GLORO</name>
<dbReference type="PRINTS" id="PR00326">
    <property type="entry name" value="GTP1OBG"/>
</dbReference>
<dbReference type="HAMAP" id="MF_00379">
    <property type="entry name" value="GTPase_MnmE"/>
    <property type="match status" value="1"/>
</dbReference>
<evidence type="ECO:0000256" key="2">
    <source>
        <dbReference type="ARBA" id="ARBA00011043"/>
    </source>
</evidence>
<dbReference type="WBParaSite" id="Gr19_v10_g5180.t2">
    <property type="protein sequence ID" value="Gr19_v10_g5180.t2"/>
    <property type="gene ID" value="Gr19_v10_g5180"/>
</dbReference>
<reference evidence="11" key="1">
    <citation type="submission" date="2022-11" db="UniProtKB">
        <authorList>
            <consortium name="WormBaseParasite"/>
        </authorList>
    </citation>
    <scope>IDENTIFICATION</scope>
</reference>
<dbReference type="GO" id="GO:0005739">
    <property type="term" value="C:mitochondrion"/>
    <property type="evidence" value="ECO:0007669"/>
    <property type="project" value="UniProtKB-SubCell"/>
</dbReference>
<feature type="domain" description="G" evidence="7">
    <location>
        <begin position="224"/>
        <end position="347"/>
    </location>
</feature>
<evidence type="ECO:0000313" key="10">
    <source>
        <dbReference type="Proteomes" id="UP000887572"/>
    </source>
</evidence>
<protein>
    <submittedName>
        <fullName evidence="11">tRNA modification GTPase</fullName>
    </submittedName>
</protein>
<organism evidence="10 11">
    <name type="scientific">Globodera rostochiensis</name>
    <name type="common">Golden nematode worm</name>
    <name type="synonym">Heterodera rostochiensis</name>
    <dbReference type="NCBI Taxonomy" id="31243"/>
    <lineage>
        <taxon>Eukaryota</taxon>
        <taxon>Metazoa</taxon>
        <taxon>Ecdysozoa</taxon>
        <taxon>Nematoda</taxon>
        <taxon>Chromadorea</taxon>
        <taxon>Rhabditida</taxon>
        <taxon>Tylenchina</taxon>
        <taxon>Tylenchomorpha</taxon>
        <taxon>Tylenchoidea</taxon>
        <taxon>Heteroderidae</taxon>
        <taxon>Heteroderinae</taxon>
        <taxon>Globodera</taxon>
    </lineage>
</organism>
<dbReference type="GO" id="GO:0030488">
    <property type="term" value="P:tRNA methylation"/>
    <property type="evidence" value="ECO:0007669"/>
    <property type="project" value="TreeGrafter"/>
</dbReference>
<dbReference type="GO" id="GO:0005525">
    <property type="term" value="F:GTP binding"/>
    <property type="evidence" value="ECO:0007669"/>
    <property type="project" value="UniProtKB-KW"/>
</dbReference>
<feature type="domain" description="GTP-binding protein TrmE N-terminal" evidence="8">
    <location>
        <begin position="10"/>
        <end position="126"/>
    </location>
</feature>
<dbReference type="PANTHER" id="PTHR42714:SF2">
    <property type="entry name" value="TRNA MODIFICATION GTPASE GTPBP3, MITOCHONDRIAL"/>
    <property type="match status" value="1"/>
</dbReference>
<dbReference type="CDD" id="cd04164">
    <property type="entry name" value="trmE"/>
    <property type="match status" value="1"/>
</dbReference>
<dbReference type="InterPro" id="IPR031168">
    <property type="entry name" value="G_TrmE"/>
</dbReference>
<dbReference type="NCBIfam" id="NF003661">
    <property type="entry name" value="PRK05291.1-3"/>
    <property type="match status" value="1"/>
</dbReference>
<keyword evidence="4 6" id="KW-0547">Nucleotide-binding</keyword>
<sequence>MLFSRRFFSTIFALSSGSPPSAIAVIRISGDRSESTLRVLTRSKRPFDDRRLFYTPIFGDDGLLLDKGMACLMKGPRTFTGEDSAELYLHGSRAVIQAVCETLAKISGLESAKAGEFTRRAFFNGKLDVAQMEALADLLGAETPAQLRLCHAQAKVGAYLSSTRERLVALMAKMEARIDFAEDIGDEEQSLAEEFSAEIRGIGQQLRRFLRSAKRGQLIRSGLKVALVGRPNVGKSSLMNRLAERELAIVSNISGTTRDCLETRIQLNGQLVNVVDTAGIREGSEDPLEREGIRRTLQRASEADLVLLVMDSGDLFGSESDRSLVNSLLAEFAFDSASQRLIVVVNKSDLVKDRTERLHLERTLKRNERFLLAWTSCVREDEDGVGSEGCEVFLSRERHVQCLERALTHLEETEAALAEWDDPAMAALTLRLCLDAVGEIAGRVVHEQVLDSIFSQFCIGK</sequence>
<dbReference type="InterPro" id="IPR018948">
    <property type="entry name" value="GTP-bd_TrmE_N"/>
</dbReference>
<dbReference type="Pfam" id="PF01926">
    <property type="entry name" value="MMR_HSR1"/>
    <property type="match status" value="1"/>
</dbReference>
<dbReference type="Gene3D" id="1.20.120.430">
    <property type="entry name" value="tRNA modification GTPase MnmE domain 2"/>
    <property type="match status" value="1"/>
</dbReference>